<feature type="transmembrane region" description="Helical" evidence="1">
    <location>
        <begin position="201"/>
        <end position="228"/>
    </location>
</feature>
<reference evidence="2 3" key="1">
    <citation type="journal article" date="2020" name="Front. Microbiol.">
        <title>Genetic Organization of the aprX-lipA2 Operon Affects the Proteolytic Potential of Pseudomonas Species in Milk.</title>
        <authorList>
            <person name="Maier C."/>
            <person name="Huptas C."/>
            <person name="von Neubeck M."/>
            <person name="Scherer S."/>
            <person name="Wenning M."/>
            <person name="Lucking G."/>
        </authorList>
    </citation>
    <scope>NUCLEOTIDE SEQUENCE [LARGE SCALE GENOMIC DNA]</scope>
    <source>
        <strain evidence="2 3">WS 5094</strain>
    </source>
</reference>
<gene>
    <name evidence="2" type="ORF">HBN89_03150</name>
</gene>
<feature type="transmembrane region" description="Helical" evidence="1">
    <location>
        <begin position="310"/>
        <end position="332"/>
    </location>
</feature>
<dbReference type="Pfam" id="PF13687">
    <property type="entry name" value="DUF4153"/>
    <property type="match status" value="1"/>
</dbReference>
<sequence>MLTLNRSVKTSLAIGLIQGLLLWLASTLTDPGVRVALATVVLVGGINLLLLGDNVRQRGTAWLVVGLTVVMAAISTWVFVDGDRQLFNNRWLTGSWTFFSLVIAYVCTVFILSWPTREGRYPRYEDLFRHAWDTVFIVLLGLLLNVVFWGLLLLWGNLFKMLGIVALNRLFSTEGFICVSSAMVFALGLNMGRENDRIIGLLRGILLTLCRFLLPLGALIAIVFTFALPFTGLEPIWNTGYSTPIMLWLVAVNLFLLNGVFQDGAQGSGYPVWLVRVVDLCLLCLPVLVLLAGYSTWLRIAQYGLTPSRVLAILLVAVIFAHCVAAVWAVVVPQRQWLWSVRRTNPVIALLTVALLLAMHTPWFSPLKISASNQVARVLSGKTPVDMFDADTLRYRLGQPGEQAFSALLAQVEQGQVLTQTERQALLKRLKNADTGKGKRAPKEKALEWIGPEVAGSEQFEASDFGKQTCEKPGCVLWAVDLDRDGQSEVLQLPKRGWVRSLDFFKRDAQGKWQLAGTFEVDGNALELIEQIREGKAKVVAPRYQSLLIDGVELSPNPKAQ</sequence>
<feature type="transmembrane region" description="Helical" evidence="1">
    <location>
        <begin position="35"/>
        <end position="52"/>
    </location>
</feature>
<feature type="transmembrane region" description="Helical" evidence="1">
    <location>
        <begin position="344"/>
        <end position="364"/>
    </location>
</feature>
<feature type="transmembrane region" description="Helical" evidence="1">
    <location>
        <begin position="135"/>
        <end position="158"/>
    </location>
</feature>
<feature type="transmembrane region" description="Helical" evidence="1">
    <location>
        <begin position="170"/>
        <end position="189"/>
    </location>
</feature>
<accession>A0A9Q5AXC0</accession>
<evidence type="ECO:0000313" key="3">
    <source>
        <dbReference type="Proteomes" id="UP000564604"/>
    </source>
</evidence>
<dbReference type="InterPro" id="IPR025291">
    <property type="entry name" value="DUF4153"/>
</dbReference>
<keyword evidence="1" id="KW-0812">Transmembrane</keyword>
<dbReference type="EMBL" id="JAAQYX010000003">
    <property type="protein sequence ID" value="NNB48285.1"/>
    <property type="molecule type" value="Genomic_DNA"/>
</dbReference>
<keyword evidence="1" id="KW-1133">Transmembrane helix</keyword>
<evidence type="ECO:0000313" key="2">
    <source>
        <dbReference type="EMBL" id="NNB48285.1"/>
    </source>
</evidence>
<protein>
    <submittedName>
        <fullName evidence="2">DUF4153 domain-containing protein</fullName>
    </submittedName>
</protein>
<organism evidence="2 3">
    <name type="scientific">Pseudomonas fragi</name>
    <dbReference type="NCBI Taxonomy" id="296"/>
    <lineage>
        <taxon>Bacteria</taxon>
        <taxon>Pseudomonadati</taxon>
        <taxon>Pseudomonadota</taxon>
        <taxon>Gammaproteobacteria</taxon>
        <taxon>Pseudomonadales</taxon>
        <taxon>Pseudomonadaceae</taxon>
        <taxon>Pseudomonas</taxon>
    </lineage>
</organism>
<feature type="transmembrane region" description="Helical" evidence="1">
    <location>
        <begin position="273"/>
        <end position="298"/>
    </location>
</feature>
<feature type="transmembrane region" description="Helical" evidence="1">
    <location>
        <begin position="240"/>
        <end position="261"/>
    </location>
</feature>
<evidence type="ECO:0000256" key="1">
    <source>
        <dbReference type="SAM" id="Phobius"/>
    </source>
</evidence>
<proteinExistence type="predicted"/>
<feature type="transmembrane region" description="Helical" evidence="1">
    <location>
        <begin position="59"/>
        <end position="79"/>
    </location>
</feature>
<dbReference type="Proteomes" id="UP000564604">
    <property type="component" value="Unassembled WGS sequence"/>
</dbReference>
<keyword evidence="1" id="KW-0472">Membrane</keyword>
<feature type="transmembrane region" description="Helical" evidence="1">
    <location>
        <begin position="91"/>
        <end position="114"/>
    </location>
</feature>
<comment type="caution">
    <text evidence="2">The sequence shown here is derived from an EMBL/GenBank/DDBJ whole genome shotgun (WGS) entry which is preliminary data.</text>
</comment>
<dbReference type="RefSeq" id="WP_095039751.1">
    <property type="nucleotide sequence ID" value="NZ_JAAEBQ010000002.1"/>
</dbReference>
<name>A0A9Q5AXC0_PSEFR</name>
<feature type="transmembrane region" description="Helical" evidence="1">
    <location>
        <begin position="12"/>
        <end position="29"/>
    </location>
</feature>
<dbReference type="AlphaFoldDB" id="A0A9Q5AXC0"/>